<dbReference type="EMBL" id="RJSG01000002">
    <property type="protein sequence ID" value="RNL80163.1"/>
    <property type="molecule type" value="Genomic_DNA"/>
</dbReference>
<protein>
    <submittedName>
        <fullName evidence="4">FHA domain-containing protein</fullName>
    </submittedName>
</protein>
<proteinExistence type="predicted"/>
<reference evidence="4 5" key="1">
    <citation type="submission" date="2018-11" db="EMBL/GenBank/DDBJ databases">
        <authorList>
            <person name="Li F."/>
        </authorList>
    </citation>
    <scope>NUCLEOTIDE SEQUENCE [LARGE SCALE GENOMIC DNA]</scope>
    <source>
        <strain evidence="4 5">KIS18-7</strain>
    </source>
</reference>
<dbReference type="RefSeq" id="WP_123234665.1">
    <property type="nucleotide sequence ID" value="NZ_RJSG01000002.1"/>
</dbReference>
<evidence type="ECO:0000313" key="4">
    <source>
        <dbReference type="EMBL" id="RNL80163.1"/>
    </source>
</evidence>
<feature type="region of interest" description="Disordered" evidence="2">
    <location>
        <begin position="267"/>
        <end position="288"/>
    </location>
</feature>
<sequence length="288" mass="30165">MTTEVAADLRFSVTSPGRATVQGTVAGTGDRLEVRLSDPASFAGGRDAGHLRGLAAGLAARGITMVVIAGDTVLLEIGATHAPWWQRAFTRSRHLRVASVRGALTGALGRVRGSAAGAVLPGAELLPPTTLLPLAPTFGPSDRLVSTTHDRRRGGNPRLVLTTGNHRLPADRRVLFPLRGDATTIGSDAGCDIRLDGLAPIQAVVIHDDRDELVLHDRSPDSSTLVNGARVSDGGRVLRTGARVTVGAWILGYRRAEYADHGRPYGGRVGGELGHQRSQSAPRTAGST</sequence>
<dbReference type="InterPro" id="IPR008984">
    <property type="entry name" value="SMAD_FHA_dom_sf"/>
</dbReference>
<evidence type="ECO:0000259" key="3">
    <source>
        <dbReference type="Pfam" id="PF00498"/>
    </source>
</evidence>
<evidence type="ECO:0000256" key="1">
    <source>
        <dbReference type="ARBA" id="ARBA00022553"/>
    </source>
</evidence>
<keyword evidence="1" id="KW-0597">Phosphoprotein</keyword>
<accession>A0A3N0DXI4</accession>
<evidence type="ECO:0000313" key="5">
    <source>
        <dbReference type="Proteomes" id="UP000277094"/>
    </source>
</evidence>
<dbReference type="OrthoDB" id="5065133at2"/>
<organism evidence="4 5">
    <name type="scientific">Nocardioides marmorisolisilvae</name>
    <dbReference type="NCBI Taxonomy" id="1542737"/>
    <lineage>
        <taxon>Bacteria</taxon>
        <taxon>Bacillati</taxon>
        <taxon>Actinomycetota</taxon>
        <taxon>Actinomycetes</taxon>
        <taxon>Propionibacteriales</taxon>
        <taxon>Nocardioidaceae</taxon>
        <taxon>Nocardioides</taxon>
    </lineage>
</organism>
<dbReference type="Pfam" id="PF00498">
    <property type="entry name" value="FHA"/>
    <property type="match status" value="1"/>
</dbReference>
<dbReference type="AlphaFoldDB" id="A0A3N0DXI4"/>
<dbReference type="Proteomes" id="UP000277094">
    <property type="component" value="Unassembled WGS sequence"/>
</dbReference>
<dbReference type="Gene3D" id="2.60.200.20">
    <property type="match status" value="1"/>
</dbReference>
<feature type="domain" description="FHA" evidence="3">
    <location>
        <begin position="183"/>
        <end position="247"/>
    </location>
</feature>
<dbReference type="SUPFAM" id="SSF49879">
    <property type="entry name" value="SMAD/FHA domain"/>
    <property type="match status" value="1"/>
</dbReference>
<feature type="compositionally biased region" description="Polar residues" evidence="2">
    <location>
        <begin position="276"/>
        <end position="288"/>
    </location>
</feature>
<keyword evidence="5" id="KW-1185">Reference proteome</keyword>
<evidence type="ECO:0000256" key="2">
    <source>
        <dbReference type="SAM" id="MobiDB-lite"/>
    </source>
</evidence>
<name>A0A3N0DXI4_9ACTN</name>
<dbReference type="InterPro" id="IPR000253">
    <property type="entry name" value="FHA_dom"/>
</dbReference>
<gene>
    <name evidence="4" type="ORF">EFL95_14770</name>
</gene>
<comment type="caution">
    <text evidence="4">The sequence shown here is derived from an EMBL/GenBank/DDBJ whole genome shotgun (WGS) entry which is preliminary data.</text>
</comment>